<dbReference type="FunCoup" id="F0ZKX7">
    <property type="interactions" value="510"/>
</dbReference>
<dbReference type="OMA" id="CSTYNVM"/>
<dbReference type="GO" id="GO:0032865">
    <property type="term" value="C:ERMES complex"/>
    <property type="evidence" value="ECO:0007669"/>
    <property type="project" value="InterPro"/>
</dbReference>
<dbReference type="VEuPathDB" id="AmoebaDB:DICPUDRAFT_152275"/>
<dbReference type="GeneID" id="10501484"/>
<dbReference type="RefSeq" id="XP_003288067.1">
    <property type="nucleotide sequence ID" value="XM_003288019.1"/>
</dbReference>
<protein>
    <submittedName>
        <fullName evidence="1">Uncharacterized protein</fullName>
    </submittedName>
</protein>
<dbReference type="InParanoid" id="F0ZKX7"/>
<dbReference type="EMBL" id="GL871061">
    <property type="protein sequence ID" value="EGC35391.1"/>
    <property type="molecule type" value="Genomic_DNA"/>
</dbReference>
<dbReference type="Proteomes" id="UP000001064">
    <property type="component" value="Unassembled WGS sequence"/>
</dbReference>
<dbReference type="KEGG" id="dpp:DICPUDRAFT_152275"/>
<evidence type="ECO:0000313" key="1">
    <source>
        <dbReference type="EMBL" id="EGC35391.1"/>
    </source>
</evidence>
<organism evidence="1 2">
    <name type="scientific">Dictyostelium purpureum</name>
    <name type="common">Slime mold</name>
    <dbReference type="NCBI Taxonomy" id="5786"/>
    <lineage>
        <taxon>Eukaryota</taxon>
        <taxon>Amoebozoa</taxon>
        <taxon>Evosea</taxon>
        <taxon>Eumycetozoa</taxon>
        <taxon>Dictyostelia</taxon>
        <taxon>Dictyosteliales</taxon>
        <taxon>Dictyosteliaceae</taxon>
        <taxon>Dictyostelium</taxon>
    </lineage>
</organism>
<dbReference type="GO" id="GO:0007005">
    <property type="term" value="P:mitochondrion organization"/>
    <property type="evidence" value="ECO:0007669"/>
    <property type="project" value="InterPro"/>
</dbReference>
<keyword evidence="2" id="KW-1185">Reference proteome</keyword>
<evidence type="ECO:0000313" key="2">
    <source>
        <dbReference type="Proteomes" id="UP000001064"/>
    </source>
</evidence>
<dbReference type="AlphaFoldDB" id="F0ZKX7"/>
<dbReference type="Pfam" id="PF12519">
    <property type="entry name" value="MDM10"/>
    <property type="match status" value="1"/>
</dbReference>
<reference evidence="2" key="1">
    <citation type="journal article" date="2011" name="Genome Biol.">
        <title>Comparative genomics of the social amoebae Dictyostelium discoideum and Dictyostelium purpureum.</title>
        <authorList>
            <consortium name="US DOE Joint Genome Institute (JGI-PGF)"/>
            <person name="Sucgang R."/>
            <person name="Kuo A."/>
            <person name="Tian X."/>
            <person name="Salerno W."/>
            <person name="Parikh A."/>
            <person name="Feasley C.L."/>
            <person name="Dalin E."/>
            <person name="Tu H."/>
            <person name="Huang E."/>
            <person name="Barry K."/>
            <person name="Lindquist E."/>
            <person name="Shapiro H."/>
            <person name="Bruce D."/>
            <person name="Schmutz J."/>
            <person name="Salamov A."/>
            <person name="Fey P."/>
            <person name="Gaudet P."/>
            <person name="Anjard C."/>
            <person name="Babu M.M."/>
            <person name="Basu S."/>
            <person name="Bushmanova Y."/>
            <person name="van der Wel H."/>
            <person name="Katoh-Kurasawa M."/>
            <person name="Dinh C."/>
            <person name="Coutinho P.M."/>
            <person name="Saito T."/>
            <person name="Elias M."/>
            <person name="Schaap P."/>
            <person name="Kay R.R."/>
            <person name="Henrissat B."/>
            <person name="Eichinger L."/>
            <person name="Rivero F."/>
            <person name="Putnam N.H."/>
            <person name="West C.M."/>
            <person name="Loomis W.F."/>
            <person name="Chisholm R.L."/>
            <person name="Shaulsky G."/>
            <person name="Strassmann J.E."/>
            <person name="Queller D.C."/>
            <person name="Kuspa A."/>
            <person name="Grigoriev I.V."/>
        </authorList>
    </citation>
    <scope>NUCLEOTIDE SEQUENCE [LARGE SCALE GENOMIC DNA]</scope>
    <source>
        <strain evidence="2">QSDP1</strain>
    </source>
</reference>
<dbReference type="InterPro" id="IPR027539">
    <property type="entry name" value="Mdm10"/>
</dbReference>
<dbReference type="eggNOG" id="ENOG502RHUT">
    <property type="taxonomic scope" value="Eukaryota"/>
</dbReference>
<dbReference type="OrthoDB" id="19656at2759"/>
<accession>F0ZKX7</accession>
<proteinExistence type="predicted"/>
<name>F0ZKX7_DICPU</name>
<dbReference type="STRING" id="5786.F0ZKX7"/>
<sequence>MTNIIDNFVNESLIKFLPIEPESYHEIDADNKIDFINDILPGTNIGFTIEKFKHKLSVSRGVKPNFYQVDLLNKSLKNHNFGVSVYDGKDIQLNYIMKPIKGIGADFSVNTSIGSKRLSGTFAAYHRGKRSFTEIKGTEIGDHRLVGVSYSHIVRSWWTLGAEAYYKFIQSSGGAGLASRFRGELAGLQYTVTSSYNIMGDLQLGTSICISPKYLSISSRFNLNTNSMQSNTQFGAKLMLYPTINGYSAPTCLKIRTSNNLENAISLEVHTPAVKISLGCFGKKLDLFNNIGINFEI</sequence>
<gene>
    <name evidence="1" type="ORF">DICPUDRAFT_152275</name>
</gene>